<evidence type="ECO:0000259" key="5">
    <source>
        <dbReference type="PROSITE" id="PS50111"/>
    </source>
</evidence>
<dbReference type="GO" id="GO:0004888">
    <property type="term" value="F:transmembrane signaling receptor activity"/>
    <property type="evidence" value="ECO:0007669"/>
    <property type="project" value="InterPro"/>
</dbReference>
<name>A0A1Y6IXE6_9VIBR</name>
<dbReference type="Pfam" id="PF00015">
    <property type="entry name" value="MCPsignal"/>
    <property type="match status" value="1"/>
</dbReference>
<protein>
    <submittedName>
        <fullName evidence="6 7">Methyl-accepting chemotaxis protein</fullName>
    </submittedName>
</protein>
<evidence type="ECO:0000256" key="3">
    <source>
        <dbReference type="ARBA" id="ARBA00029447"/>
    </source>
</evidence>
<reference evidence="7 8" key="1">
    <citation type="submission" date="2017-05" db="EMBL/GenBank/DDBJ databases">
        <authorList>
            <person name="Song R."/>
            <person name="Chenine A.L."/>
            <person name="Ruprecht R.M."/>
        </authorList>
    </citation>
    <scope>NUCLEOTIDE SEQUENCE [LARGE SCALE GENOMIC DNA]</scope>
    <source>
        <strain evidence="7 8">CECT 7927</strain>
    </source>
</reference>
<evidence type="ECO:0000313" key="9">
    <source>
        <dbReference type="Proteomes" id="UP001283366"/>
    </source>
</evidence>
<dbReference type="GO" id="GO:0006935">
    <property type="term" value="P:chemotaxis"/>
    <property type="evidence" value="ECO:0007669"/>
    <property type="project" value="InterPro"/>
</dbReference>
<accession>A0A1Y6IXE6</accession>
<dbReference type="InterPro" id="IPR004090">
    <property type="entry name" value="Chemotax_Me-accpt_rcpt"/>
</dbReference>
<dbReference type="GO" id="GO:0007165">
    <property type="term" value="P:signal transduction"/>
    <property type="evidence" value="ECO:0007669"/>
    <property type="project" value="UniProtKB-KW"/>
</dbReference>
<dbReference type="EMBL" id="FXXI01000006">
    <property type="protein sequence ID" value="SMS01691.1"/>
    <property type="molecule type" value="Genomic_DNA"/>
</dbReference>
<dbReference type="Proteomes" id="UP001283366">
    <property type="component" value="Unassembled WGS sequence"/>
</dbReference>
<evidence type="ECO:0000313" key="7">
    <source>
        <dbReference type="EMBL" id="SMS01691.1"/>
    </source>
</evidence>
<dbReference type="GO" id="GO:0016020">
    <property type="term" value="C:membrane"/>
    <property type="evidence" value="ECO:0007669"/>
    <property type="project" value="UniProtKB-SubCell"/>
</dbReference>
<reference evidence="6 9" key="2">
    <citation type="submission" date="2023-11" db="EMBL/GenBank/DDBJ databases">
        <title>Plant-associative lifestyle of Vibrio porteresiae and its evolutionary dynamics.</title>
        <authorList>
            <person name="Rameshkumar N."/>
            <person name="Kirti K."/>
        </authorList>
    </citation>
    <scope>NUCLEOTIDE SEQUENCE [LARGE SCALE GENOMIC DNA]</scope>
    <source>
        <strain evidence="6 9">MSSRF38</strain>
    </source>
</reference>
<dbReference type="InterPro" id="IPR019494">
    <property type="entry name" value="FIST_C"/>
</dbReference>
<gene>
    <name evidence="7" type="primary">ctpH_4</name>
    <name evidence="6" type="ORF">SBX37_18885</name>
    <name evidence="7" type="ORF">VIM7927_02995</name>
</gene>
<feature type="domain" description="Methyl-accepting transducer" evidence="5">
    <location>
        <begin position="471"/>
        <end position="664"/>
    </location>
</feature>
<dbReference type="Gene3D" id="1.10.287.950">
    <property type="entry name" value="Methyl-accepting chemotaxis protein"/>
    <property type="match status" value="1"/>
</dbReference>
<dbReference type="PROSITE" id="PS50111">
    <property type="entry name" value="CHEMOTAXIS_TRANSDUC_2"/>
    <property type="match status" value="1"/>
</dbReference>
<dbReference type="InterPro" id="IPR004089">
    <property type="entry name" value="MCPsignal_dom"/>
</dbReference>
<evidence type="ECO:0000256" key="4">
    <source>
        <dbReference type="PROSITE-ProRule" id="PRU00284"/>
    </source>
</evidence>
<comment type="similarity">
    <text evidence="3">Belongs to the methyl-accepting chemotaxis (MCP) protein family.</text>
</comment>
<evidence type="ECO:0000313" key="8">
    <source>
        <dbReference type="Proteomes" id="UP000196125"/>
    </source>
</evidence>
<dbReference type="SMART" id="SM00283">
    <property type="entry name" value="MA"/>
    <property type="match status" value="1"/>
</dbReference>
<dbReference type="InterPro" id="IPR013702">
    <property type="entry name" value="FIST_domain_N"/>
</dbReference>
<keyword evidence="9" id="KW-1185">Reference proteome</keyword>
<dbReference type="EMBL" id="JAWRCO010000002">
    <property type="protein sequence ID" value="MDW6004929.1"/>
    <property type="molecule type" value="Genomic_DNA"/>
</dbReference>
<comment type="subcellular location">
    <subcellularLocation>
        <location evidence="1">Membrane</location>
    </subcellularLocation>
</comment>
<organism evidence="7 8">
    <name type="scientific">Vibrio mangrovi</name>
    <dbReference type="NCBI Taxonomy" id="474394"/>
    <lineage>
        <taxon>Bacteria</taxon>
        <taxon>Pseudomonadati</taxon>
        <taxon>Pseudomonadota</taxon>
        <taxon>Gammaproteobacteria</taxon>
        <taxon>Vibrionales</taxon>
        <taxon>Vibrionaceae</taxon>
        <taxon>Vibrio</taxon>
    </lineage>
</organism>
<dbReference type="SMART" id="SM00897">
    <property type="entry name" value="FIST"/>
    <property type="match status" value="1"/>
</dbReference>
<dbReference type="PRINTS" id="PR00260">
    <property type="entry name" value="CHEMTRNSDUCR"/>
</dbReference>
<dbReference type="PANTHER" id="PTHR32089:SF112">
    <property type="entry name" value="LYSOZYME-LIKE PROTEIN-RELATED"/>
    <property type="match status" value="1"/>
</dbReference>
<dbReference type="Pfam" id="PF10442">
    <property type="entry name" value="FIST_C"/>
    <property type="match status" value="1"/>
</dbReference>
<evidence type="ECO:0000256" key="2">
    <source>
        <dbReference type="ARBA" id="ARBA00023224"/>
    </source>
</evidence>
<dbReference type="PANTHER" id="PTHR32089">
    <property type="entry name" value="METHYL-ACCEPTING CHEMOTAXIS PROTEIN MCPB"/>
    <property type="match status" value="1"/>
</dbReference>
<sequence>MFNLSWRNAPKKQSLHDEPPVKVKAIKSHDISVSQLKEMSFNSGATTLVLAYVSPHLPFEEISRKLKEAMPFAKHIVSLMSAGELGGRGNSGLYHTTPETWDNIVIQSFSEHVFQDISIAQVELHCEDIKNGQVKLSRNNRIARIQDEIQKVKLDFSVSYLDTIALTFFDGLSSSENFFVQALYQSDRFPCYFIGSSAGGKLDFTKADVALDGKTLANKVCLVFVKLAPTIRYGILKTHNFEPTPTYFTIAETNAATRTVKSLLDESSMTLQSPVSMLCRHFGCTPSELESILSQYSFGVKIGHETYIRSIASINYEDETLKFFCDFSFGDKLYLMKAKNFSESIQRDYAAFQRGKPREPLAMLANDCILRRLHNSQSLSSVHNFDHIPAVAGVSTFGEFLGLHQNETLTALYLYQVRAGESFHDEYADNFPIHYSHFKAYFLQNELHSLQKVVFLQQTTIRDLFRYKELLGRMLQSLQNVASYASDTSDVLQKVQTQFAGLSGEVQRQTEHSQELQQYVETLKTNSNKIQDILDVIDGIAERTNLLALNAAIEAARAGEQGRGFAVVADEVRNLSKNTQESLSTTGETVNNLYSSIDAIKDVIETTVALMEHVSNSSLGLHEEMGKMLTLSSEASFSIQESISDINEVQSELEQIDQNVLTITRLTESQAQ</sequence>
<evidence type="ECO:0000256" key="1">
    <source>
        <dbReference type="ARBA" id="ARBA00004370"/>
    </source>
</evidence>
<dbReference type="SMART" id="SM01204">
    <property type="entry name" value="FIST_C"/>
    <property type="match status" value="1"/>
</dbReference>
<dbReference type="Proteomes" id="UP000196125">
    <property type="component" value="Unassembled WGS sequence"/>
</dbReference>
<dbReference type="SUPFAM" id="SSF58104">
    <property type="entry name" value="Methyl-accepting chemotaxis protein (MCP) signaling domain"/>
    <property type="match status" value="1"/>
</dbReference>
<proteinExistence type="inferred from homology"/>
<dbReference type="AlphaFoldDB" id="A0A1Y6IXE6"/>
<dbReference type="RefSeq" id="WP_087481726.1">
    <property type="nucleotide sequence ID" value="NZ_JAWRCO010000002.1"/>
</dbReference>
<keyword evidence="2 4" id="KW-0807">Transducer</keyword>
<evidence type="ECO:0000313" key="6">
    <source>
        <dbReference type="EMBL" id="MDW6004929.1"/>
    </source>
</evidence>
<dbReference type="Pfam" id="PF08495">
    <property type="entry name" value="FIST"/>
    <property type="match status" value="1"/>
</dbReference>